<gene>
    <name evidence="2" type="ORF">LZG35_12655</name>
</gene>
<dbReference type="RefSeq" id="WP_022993918.1">
    <property type="nucleotide sequence ID" value="NZ_CBDDTQ010000003.1"/>
</dbReference>
<evidence type="ECO:0000313" key="2">
    <source>
        <dbReference type="EMBL" id="MCE7509493.1"/>
    </source>
</evidence>
<dbReference type="EMBL" id="JAJVKT010000014">
    <property type="protein sequence ID" value="MCE7509493.1"/>
    <property type="molecule type" value="Genomic_DNA"/>
</dbReference>
<keyword evidence="3" id="KW-1185">Reference proteome</keyword>
<feature type="coiled-coil region" evidence="1">
    <location>
        <begin position="7"/>
        <end position="34"/>
    </location>
</feature>
<evidence type="ECO:0000313" key="3">
    <source>
        <dbReference type="Proteomes" id="UP001107961"/>
    </source>
</evidence>
<accession>A0A9Q3W5D6</accession>
<dbReference type="Proteomes" id="UP001107961">
    <property type="component" value="Unassembled WGS sequence"/>
</dbReference>
<protein>
    <submittedName>
        <fullName evidence="2">DUF883 family protein</fullName>
    </submittedName>
</protein>
<name>A0A9Q3W5D6_9GAMM</name>
<dbReference type="AlphaFoldDB" id="A0A9Q3W5D6"/>
<dbReference type="GeneID" id="94685438"/>
<keyword evidence="1" id="KW-0175">Coiled coil</keyword>
<proteinExistence type="predicted"/>
<comment type="caution">
    <text evidence="2">The sequence shown here is derived from an EMBL/GenBank/DDBJ whole genome shotgun (WGS) entry which is preliminary data.</text>
</comment>
<organism evidence="2 3">
    <name type="scientific">Alloalcanivorax xenomutans</name>
    <dbReference type="NCBI Taxonomy" id="1094342"/>
    <lineage>
        <taxon>Bacteria</taxon>
        <taxon>Pseudomonadati</taxon>
        <taxon>Pseudomonadota</taxon>
        <taxon>Gammaproteobacteria</taxon>
        <taxon>Oceanospirillales</taxon>
        <taxon>Alcanivoracaceae</taxon>
        <taxon>Alloalcanivorax</taxon>
    </lineage>
</organism>
<reference evidence="2" key="1">
    <citation type="submission" date="2022-01" db="EMBL/GenBank/DDBJ databases">
        <authorList>
            <person name="Karlyshev A.V."/>
            <person name="Jaspars M."/>
        </authorList>
    </citation>
    <scope>NUCLEOTIDE SEQUENCE</scope>
    <source>
        <strain evidence="2">AGSA3-2</strain>
    </source>
</reference>
<evidence type="ECO:0000256" key="1">
    <source>
        <dbReference type="SAM" id="Coils"/>
    </source>
</evidence>
<dbReference type="KEGG" id="axe:P40_03345"/>
<sequence length="89" mass="9890">MNQSAETEALKKDLEQLRRDFKALADAVKHSTQERAQEHLNSARETFEGARQSASRQAEHLGEEIKARPFTSVLTAFGVGLLLGKLLGR</sequence>